<sequence>MARVYQAVLHGSGEHLGRALRRSFAAASGVPDDGSTALRHFADGESVTLDEGPTCGRYTVGGLSALWGPSSPTPPAASTPSPPTAWAVVAVDAAAVEAADLSRAVATVSGLLDAERAFDGAIPLETSPLDVDTDHVAELLGRLLDPRRRVPIVVLSTDEHQASLPASHAAYLARRLAGTAVVARLCDKVAQDRLNAALGPGFGVYGGALRTYLAEFDPTTEDYPQRHPVRSGSALRDLGRRALDVVVTGVTGDGVRRPLPPDARRGMRLVPQILDRGLDWPDVVVHPGTPPGRTTAGAASSAPTRSAAPTPPPPPALVRRHLEPVADADAVADAGAGGDKAGGPGTGAGPNPGAASAAGTCVPLRPGDLAALAARNTTARPTGATRAAPEAPHSPQTGHGHPGRPTLPSQAAKVNGSSATHTPPGPARADDPRPVPGEPASGSGTAAVPGPSRTPGSPVPAPPAAWVAEVARQVVGELAQATEARKALAELAELVRDLRGVADSLGVPRRDAAESEALAAELARLRYDYDLLVLQYEELAEESRRSDDRIRRLDGLLAERPLDAAPVNDMWIPECLADVLLRARAELPHVSLPHALDAGASALDKGEPGHTRVWAGAAWDALRALNAYAAARSANTFRGGFRDWCRNPPHGAYALSPKKFAMKESDAVAGRAKFRRARTFPVPPEVAPEQVVFMEAHVKLRGIGNPAPRMHFHDDAAGVTGRIHIGYLGHHLDNTRTN</sequence>
<protein>
    <submittedName>
        <fullName evidence="2">Uncharacterized protein</fullName>
    </submittedName>
</protein>
<name>A0ABV3DC79_9ACTN</name>
<comment type="caution">
    <text evidence="2">The sequence shown here is derived from an EMBL/GenBank/DDBJ whole genome shotgun (WGS) entry which is preliminary data.</text>
</comment>
<feature type="compositionally biased region" description="Low complexity" evidence="1">
    <location>
        <begin position="291"/>
        <end position="308"/>
    </location>
</feature>
<evidence type="ECO:0000313" key="3">
    <source>
        <dbReference type="Proteomes" id="UP001551482"/>
    </source>
</evidence>
<dbReference type="PANTHER" id="PTHR45725:SF18">
    <property type="entry name" value="ORC1-LIKE AAA ATPASE DOMAIN-CONTAINING PROTEIN"/>
    <property type="match status" value="1"/>
</dbReference>
<feature type="region of interest" description="Disordered" evidence="1">
    <location>
        <begin position="333"/>
        <end position="360"/>
    </location>
</feature>
<organism evidence="2 3">
    <name type="scientific">Streptodolium elevatio</name>
    <dbReference type="NCBI Taxonomy" id="3157996"/>
    <lineage>
        <taxon>Bacteria</taxon>
        <taxon>Bacillati</taxon>
        <taxon>Actinomycetota</taxon>
        <taxon>Actinomycetes</taxon>
        <taxon>Kitasatosporales</taxon>
        <taxon>Streptomycetaceae</taxon>
        <taxon>Streptodolium</taxon>
    </lineage>
</organism>
<dbReference type="InterPro" id="IPR051425">
    <property type="entry name" value="Formin_Homology"/>
</dbReference>
<evidence type="ECO:0000313" key="2">
    <source>
        <dbReference type="EMBL" id="MEU8133334.1"/>
    </source>
</evidence>
<gene>
    <name evidence="2" type="ORF">AB0C36_07485</name>
</gene>
<accession>A0ABV3DC79</accession>
<dbReference type="EMBL" id="JBEZFP010000013">
    <property type="protein sequence ID" value="MEU8133334.1"/>
    <property type="molecule type" value="Genomic_DNA"/>
</dbReference>
<evidence type="ECO:0000256" key="1">
    <source>
        <dbReference type="SAM" id="MobiDB-lite"/>
    </source>
</evidence>
<dbReference type="RefSeq" id="WP_358350640.1">
    <property type="nucleotide sequence ID" value="NZ_JBEZFP010000013.1"/>
</dbReference>
<keyword evidence="3" id="KW-1185">Reference proteome</keyword>
<feature type="compositionally biased region" description="Low complexity" evidence="1">
    <location>
        <begin position="377"/>
        <end position="391"/>
    </location>
</feature>
<dbReference type="Proteomes" id="UP001551482">
    <property type="component" value="Unassembled WGS sequence"/>
</dbReference>
<reference evidence="2 3" key="1">
    <citation type="submission" date="2024-06" db="EMBL/GenBank/DDBJ databases">
        <title>The Natural Products Discovery Center: Release of the First 8490 Sequenced Strains for Exploring Actinobacteria Biosynthetic Diversity.</title>
        <authorList>
            <person name="Kalkreuter E."/>
            <person name="Kautsar S.A."/>
            <person name="Yang D."/>
            <person name="Bader C.D."/>
            <person name="Teijaro C.N."/>
            <person name="Fluegel L."/>
            <person name="Davis C.M."/>
            <person name="Simpson J.R."/>
            <person name="Lauterbach L."/>
            <person name="Steele A.D."/>
            <person name="Gui C."/>
            <person name="Meng S."/>
            <person name="Li G."/>
            <person name="Viehrig K."/>
            <person name="Ye F."/>
            <person name="Su P."/>
            <person name="Kiefer A.F."/>
            <person name="Nichols A."/>
            <person name="Cepeda A.J."/>
            <person name="Yan W."/>
            <person name="Fan B."/>
            <person name="Jiang Y."/>
            <person name="Adhikari A."/>
            <person name="Zheng C.-J."/>
            <person name="Schuster L."/>
            <person name="Cowan T.M."/>
            <person name="Smanski M.J."/>
            <person name="Chevrette M.G."/>
            <person name="De Carvalho L.P.S."/>
            <person name="Shen B."/>
        </authorList>
    </citation>
    <scope>NUCLEOTIDE SEQUENCE [LARGE SCALE GENOMIC DNA]</scope>
    <source>
        <strain evidence="2 3">NPDC048946</strain>
    </source>
</reference>
<dbReference type="PANTHER" id="PTHR45725">
    <property type="entry name" value="FORMIN HOMOLOGY 2 FAMILY MEMBER"/>
    <property type="match status" value="1"/>
</dbReference>
<proteinExistence type="predicted"/>
<feature type="compositionally biased region" description="Gly residues" evidence="1">
    <location>
        <begin position="335"/>
        <end position="350"/>
    </location>
</feature>
<feature type="region of interest" description="Disordered" evidence="1">
    <location>
        <begin position="377"/>
        <end position="461"/>
    </location>
</feature>
<feature type="region of interest" description="Disordered" evidence="1">
    <location>
        <begin position="281"/>
        <end position="318"/>
    </location>
</feature>